<keyword evidence="3" id="KW-1185">Reference proteome</keyword>
<dbReference type="OrthoDB" id="7943813at2759"/>
<dbReference type="Proteomes" id="UP000037069">
    <property type="component" value="Unassembled WGS sequence"/>
</dbReference>
<name>A0A0L0BZL8_LUCCU</name>
<dbReference type="InterPro" id="IPR016187">
    <property type="entry name" value="CTDL_fold"/>
</dbReference>
<sequence length="185" mass="21651">MKLISLLENILVIFQIVIVIKCINNNNWKESKWLLYKEDLYYVINTPNYFSYHEAQMFCLDNGMINFIQPMEYVGLGILLTEQFGKKYPLWLLDEKFVYGSTSMNPIFENCTALDKNESTKMNCTTKLGLICKATISGGIIQYINGTHLEMNIDEVNRFCNPTSHEYEKLIEYCLLMFNQPMLYV</sequence>
<gene>
    <name evidence="2" type="ORF">FF38_02134</name>
</gene>
<reference evidence="2 3" key="1">
    <citation type="journal article" date="2015" name="Nat. Commun.">
        <title>Lucilia cuprina genome unlocks parasitic fly biology to underpin future interventions.</title>
        <authorList>
            <person name="Anstead C.A."/>
            <person name="Korhonen P.K."/>
            <person name="Young N.D."/>
            <person name="Hall R.S."/>
            <person name="Jex A.R."/>
            <person name="Murali S.C."/>
            <person name="Hughes D.S."/>
            <person name="Lee S.F."/>
            <person name="Perry T."/>
            <person name="Stroehlein A.J."/>
            <person name="Ansell B.R."/>
            <person name="Breugelmans B."/>
            <person name="Hofmann A."/>
            <person name="Qu J."/>
            <person name="Dugan S."/>
            <person name="Lee S.L."/>
            <person name="Chao H."/>
            <person name="Dinh H."/>
            <person name="Han Y."/>
            <person name="Doddapaneni H.V."/>
            <person name="Worley K.C."/>
            <person name="Muzny D.M."/>
            <person name="Ioannidis P."/>
            <person name="Waterhouse R.M."/>
            <person name="Zdobnov E.M."/>
            <person name="James P.J."/>
            <person name="Bagnall N.H."/>
            <person name="Kotze A.C."/>
            <person name="Gibbs R.A."/>
            <person name="Richards S."/>
            <person name="Batterham P."/>
            <person name="Gasser R.B."/>
        </authorList>
    </citation>
    <scope>NUCLEOTIDE SEQUENCE [LARGE SCALE GENOMIC DNA]</scope>
    <source>
        <strain evidence="2 3">LS</strain>
        <tissue evidence="2">Full body</tissue>
    </source>
</reference>
<dbReference type="AlphaFoldDB" id="A0A0L0BZL8"/>
<comment type="caution">
    <text evidence="2">The sequence shown here is derived from an EMBL/GenBank/DDBJ whole genome shotgun (WGS) entry which is preliminary data.</text>
</comment>
<keyword evidence="1" id="KW-0732">Signal</keyword>
<dbReference type="SUPFAM" id="SSF56436">
    <property type="entry name" value="C-type lectin-like"/>
    <property type="match status" value="1"/>
</dbReference>
<evidence type="ECO:0000256" key="1">
    <source>
        <dbReference type="SAM" id="SignalP"/>
    </source>
</evidence>
<proteinExistence type="predicted"/>
<evidence type="ECO:0000313" key="2">
    <source>
        <dbReference type="EMBL" id="KNC25458.1"/>
    </source>
</evidence>
<evidence type="ECO:0008006" key="4">
    <source>
        <dbReference type="Google" id="ProtNLM"/>
    </source>
</evidence>
<organism evidence="2 3">
    <name type="scientific">Lucilia cuprina</name>
    <name type="common">Green bottle fly</name>
    <name type="synonym">Australian sheep blowfly</name>
    <dbReference type="NCBI Taxonomy" id="7375"/>
    <lineage>
        <taxon>Eukaryota</taxon>
        <taxon>Metazoa</taxon>
        <taxon>Ecdysozoa</taxon>
        <taxon>Arthropoda</taxon>
        <taxon>Hexapoda</taxon>
        <taxon>Insecta</taxon>
        <taxon>Pterygota</taxon>
        <taxon>Neoptera</taxon>
        <taxon>Endopterygota</taxon>
        <taxon>Diptera</taxon>
        <taxon>Brachycera</taxon>
        <taxon>Muscomorpha</taxon>
        <taxon>Oestroidea</taxon>
        <taxon>Calliphoridae</taxon>
        <taxon>Luciliinae</taxon>
        <taxon>Lucilia</taxon>
    </lineage>
</organism>
<evidence type="ECO:0000313" key="3">
    <source>
        <dbReference type="Proteomes" id="UP000037069"/>
    </source>
</evidence>
<dbReference type="EMBL" id="JRES01001112">
    <property type="protein sequence ID" value="KNC25458.1"/>
    <property type="molecule type" value="Genomic_DNA"/>
</dbReference>
<accession>A0A0L0BZL8</accession>
<protein>
    <recommendedName>
        <fullName evidence="4">C-type lectin domain-containing protein</fullName>
    </recommendedName>
</protein>
<feature type="signal peptide" evidence="1">
    <location>
        <begin position="1"/>
        <end position="22"/>
    </location>
</feature>
<feature type="chain" id="PRO_5005535623" description="C-type lectin domain-containing protein" evidence="1">
    <location>
        <begin position="23"/>
        <end position="185"/>
    </location>
</feature>